<evidence type="ECO:0000313" key="5">
    <source>
        <dbReference type="EMBL" id="ALI02136.1"/>
    </source>
</evidence>
<dbReference type="Proteomes" id="UP000066487">
    <property type="component" value="Chromosome"/>
</dbReference>
<dbReference type="PANTHER" id="PTHR44688:SF16">
    <property type="entry name" value="DNA-BINDING TRANSCRIPTIONAL ACTIVATOR DEVR_DOSR"/>
    <property type="match status" value="1"/>
</dbReference>
<dbReference type="Gene3D" id="3.30.450.80">
    <property type="entry name" value="Transcription factor LuxR-like, autoinducer-binding domain"/>
    <property type="match status" value="1"/>
</dbReference>
<feature type="domain" description="HTH luxR-type" evidence="4">
    <location>
        <begin position="171"/>
        <end position="236"/>
    </location>
</feature>
<dbReference type="SMART" id="SM00421">
    <property type="entry name" value="HTH_LUXR"/>
    <property type="match status" value="1"/>
</dbReference>
<dbReference type="RefSeq" id="WP_054595492.1">
    <property type="nucleotide sequence ID" value="NZ_CP012830.1"/>
</dbReference>
<dbReference type="InterPro" id="IPR005143">
    <property type="entry name" value="TF_LuxR_autoind-bd_dom"/>
</dbReference>
<dbReference type="SUPFAM" id="SSF46894">
    <property type="entry name" value="C-terminal effector domain of the bipartite response regulators"/>
    <property type="match status" value="1"/>
</dbReference>
<evidence type="ECO:0000256" key="1">
    <source>
        <dbReference type="ARBA" id="ARBA00023015"/>
    </source>
</evidence>
<dbReference type="CDD" id="cd06170">
    <property type="entry name" value="LuxR_C_like"/>
    <property type="match status" value="1"/>
</dbReference>
<dbReference type="PANTHER" id="PTHR44688">
    <property type="entry name" value="DNA-BINDING TRANSCRIPTIONAL ACTIVATOR DEVR_DOSR"/>
    <property type="match status" value="1"/>
</dbReference>
<reference evidence="6" key="1">
    <citation type="submission" date="2015-09" db="EMBL/GenBank/DDBJ databases">
        <title>Whole genome sequence of Pseudomonas fluorescens FW300-N2E3.</title>
        <authorList>
            <person name="Ray J."/>
            <person name="Melnyk R."/>
            <person name="Deutschbauer A."/>
        </authorList>
    </citation>
    <scope>NUCLEOTIDE SEQUENCE [LARGE SCALE GENOMIC DNA]</scope>
    <source>
        <strain evidence="6">FW300-N2E3</strain>
    </source>
</reference>
<organism evidence="5 6">
    <name type="scientific">Pseudomonas fluorescens</name>
    <dbReference type="NCBI Taxonomy" id="294"/>
    <lineage>
        <taxon>Bacteria</taxon>
        <taxon>Pseudomonadati</taxon>
        <taxon>Pseudomonadota</taxon>
        <taxon>Gammaproteobacteria</taxon>
        <taxon>Pseudomonadales</taxon>
        <taxon>Pseudomonadaceae</taxon>
        <taxon>Pseudomonas</taxon>
    </lineage>
</organism>
<proteinExistence type="predicted"/>
<evidence type="ECO:0000256" key="3">
    <source>
        <dbReference type="ARBA" id="ARBA00023163"/>
    </source>
</evidence>
<keyword evidence="2" id="KW-0238">DNA-binding</keyword>
<sequence>MDTWKETRLKQLIYESSLEKAYTIALGFFNNLGYEYCAFSMTSHAPNHCDNDLNLNNYSPDWNTRYEQNNYCAIDPIVAHCNHSMLPILWDSDTFANVPDLRRALAGQGMQHGWSLPLHELNNHSSGMLCVARSHCRITAYELYENLGYATFISHKLHVLAMQKLACKNPDGLSATQLSTRETDVLKWASKGKNALETGIILNITQRTVNFHIGNAIKKLGVTNKISAVVQAAKCRYI</sequence>
<evidence type="ECO:0000313" key="6">
    <source>
        <dbReference type="Proteomes" id="UP000066487"/>
    </source>
</evidence>
<dbReference type="Pfam" id="PF00196">
    <property type="entry name" value="GerE"/>
    <property type="match status" value="1"/>
</dbReference>
<accession>A0A0N9WGB6</accession>
<dbReference type="InterPro" id="IPR016032">
    <property type="entry name" value="Sig_transdc_resp-reg_C-effctor"/>
</dbReference>
<dbReference type="GO" id="GO:0003677">
    <property type="term" value="F:DNA binding"/>
    <property type="evidence" value="ECO:0007669"/>
    <property type="project" value="UniProtKB-KW"/>
</dbReference>
<dbReference type="AlphaFoldDB" id="A0A0N9WGB6"/>
<dbReference type="InterPro" id="IPR036388">
    <property type="entry name" value="WH-like_DNA-bd_sf"/>
</dbReference>
<dbReference type="GO" id="GO:0006355">
    <property type="term" value="P:regulation of DNA-templated transcription"/>
    <property type="evidence" value="ECO:0007669"/>
    <property type="project" value="InterPro"/>
</dbReference>
<dbReference type="EMBL" id="CP012830">
    <property type="protein sequence ID" value="ALI02136.1"/>
    <property type="molecule type" value="Genomic_DNA"/>
</dbReference>
<reference evidence="5 6" key="2">
    <citation type="journal article" date="2018" name="Nature">
        <title>Mutant phenotypes for thousands of bacterial genes of unknown function.</title>
        <authorList>
            <person name="Price M.N."/>
            <person name="Wetmore K.M."/>
            <person name="Waters R.J."/>
            <person name="Callaghan M."/>
            <person name="Ray J."/>
            <person name="Liu H."/>
            <person name="Kuehl J.V."/>
            <person name="Melnyk R.A."/>
            <person name="Lamson J.S."/>
            <person name="Suh Y."/>
            <person name="Carlson H.K."/>
            <person name="Esquivel Z."/>
            <person name="Sadeeshkumar H."/>
            <person name="Chakraborty R."/>
            <person name="Zane G.M."/>
            <person name="Rubin B.E."/>
            <person name="Wall J.D."/>
            <person name="Visel A."/>
            <person name="Bristow J."/>
            <person name="Blow M.J."/>
            <person name="Arkin A.P."/>
            <person name="Deutschbauer A.M."/>
        </authorList>
    </citation>
    <scope>NUCLEOTIDE SEQUENCE [LARGE SCALE GENOMIC DNA]</scope>
    <source>
        <strain evidence="5 6">FW300-N2E3</strain>
    </source>
</reference>
<dbReference type="PROSITE" id="PS50043">
    <property type="entry name" value="HTH_LUXR_2"/>
    <property type="match status" value="1"/>
</dbReference>
<protein>
    <recommendedName>
        <fullName evidence="4">HTH luxR-type domain-containing protein</fullName>
    </recommendedName>
</protein>
<name>A0A0N9WGB6_PSEFL</name>
<dbReference type="SUPFAM" id="SSF75516">
    <property type="entry name" value="Pheromone-binding domain of LuxR-like quorum-sensing transcription factors"/>
    <property type="match status" value="1"/>
</dbReference>
<dbReference type="Pfam" id="PF03472">
    <property type="entry name" value="Autoind_bind"/>
    <property type="match status" value="1"/>
</dbReference>
<dbReference type="InterPro" id="IPR036693">
    <property type="entry name" value="TF_LuxR_autoind-bd_dom_sf"/>
</dbReference>
<gene>
    <name evidence="5" type="ORF">AO353_13955</name>
</gene>
<dbReference type="InterPro" id="IPR000792">
    <property type="entry name" value="Tscrpt_reg_LuxR_C"/>
</dbReference>
<keyword evidence="3" id="KW-0804">Transcription</keyword>
<dbReference type="OrthoDB" id="9774661at2"/>
<dbReference type="PRINTS" id="PR00038">
    <property type="entry name" value="HTHLUXR"/>
</dbReference>
<evidence type="ECO:0000259" key="4">
    <source>
        <dbReference type="PROSITE" id="PS50043"/>
    </source>
</evidence>
<dbReference type="Gene3D" id="1.10.10.10">
    <property type="entry name" value="Winged helix-like DNA-binding domain superfamily/Winged helix DNA-binding domain"/>
    <property type="match status" value="1"/>
</dbReference>
<keyword evidence="1" id="KW-0805">Transcription regulation</keyword>
<evidence type="ECO:0000256" key="2">
    <source>
        <dbReference type="ARBA" id="ARBA00023125"/>
    </source>
</evidence>